<keyword evidence="4 7" id="KW-0812">Transmembrane</keyword>
<keyword evidence="6 7" id="KW-0472">Membrane</keyword>
<feature type="transmembrane region" description="Helical" evidence="7">
    <location>
        <begin position="52"/>
        <end position="77"/>
    </location>
</feature>
<dbReference type="PANTHER" id="PTHR33452:SF1">
    <property type="entry name" value="INNER MEMBRANE PROTEIN YPHA-RELATED"/>
    <property type="match status" value="1"/>
</dbReference>
<feature type="transmembrane region" description="Helical" evidence="7">
    <location>
        <begin position="84"/>
        <end position="101"/>
    </location>
</feature>
<dbReference type="InterPro" id="IPR032808">
    <property type="entry name" value="DoxX"/>
</dbReference>
<evidence type="ECO:0000256" key="6">
    <source>
        <dbReference type="ARBA" id="ARBA00023136"/>
    </source>
</evidence>
<evidence type="ECO:0000256" key="4">
    <source>
        <dbReference type="ARBA" id="ARBA00022692"/>
    </source>
</evidence>
<dbReference type="Pfam" id="PF07681">
    <property type="entry name" value="DoxX"/>
    <property type="match status" value="1"/>
</dbReference>
<reference evidence="8 9" key="1">
    <citation type="submission" date="2018-03" db="EMBL/GenBank/DDBJ databases">
        <title>Genomic Encyclopedia of Archaeal and Bacterial Type Strains, Phase II (KMG-II): from individual species to whole genera.</title>
        <authorList>
            <person name="Goeker M."/>
        </authorList>
    </citation>
    <scope>NUCLEOTIDE SEQUENCE [LARGE SCALE GENOMIC DNA]</scope>
    <source>
        <strain evidence="8 9">DSM 24859</strain>
    </source>
</reference>
<evidence type="ECO:0000313" key="8">
    <source>
        <dbReference type="EMBL" id="PSL43776.1"/>
    </source>
</evidence>
<dbReference type="RefSeq" id="WP_106530754.1">
    <property type="nucleotide sequence ID" value="NZ_PYAW01000007.1"/>
</dbReference>
<evidence type="ECO:0000313" key="9">
    <source>
        <dbReference type="Proteomes" id="UP000240971"/>
    </source>
</evidence>
<evidence type="ECO:0000256" key="3">
    <source>
        <dbReference type="ARBA" id="ARBA00022475"/>
    </source>
</evidence>
<keyword evidence="5 7" id="KW-1133">Transmembrane helix</keyword>
<dbReference type="AlphaFoldDB" id="A0A2P8HC29"/>
<keyword evidence="9" id="KW-1185">Reference proteome</keyword>
<comment type="caution">
    <text evidence="8">The sequence shown here is derived from an EMBL/GenBank/DDBJ whole genome shotgun (WGS) entry which is preliminary data.</text>
</comment>
<dbReference type="InterPro" id="IPR051907">
    <property type="entry name" value="DoxX-like_oxidoreductase"/>
</dbReference>
<proteinExistence type="inferred from homology"/>
<feature type="transmembrane region" description="Helical" evidence="7">
    <location>
        <begin position="21"/>
        <end position="40"/>
    </location>
</feature>
<feature type="transmembrane region" description="Helical" evidence="7">
    <location>
        <begin position="107"/>
        <end position="128"/>
    </location>
</feature>
<accession>A0A2P8HC29</accession>
<name>A0A2P8HC29_CHINA</name>
<gene>
    <name evidence="8" type="ORF">CLV51_10787</name>
</gene>
<comment type="similarity">
    <text evidence="2">Belongs to the DoxX family.</text>
</comment>
<dbReference type="PANTHER" id="PTHR33452">
    <property type="entry name" value="OXIDOREDUCTASE CATD-RELATED"/>
    <property type="match status" value="1"/>
</dbReference>
<evidence type="ECO:0000256" key="7">
    <source>
        <dbReference type="SAM" id="Phobius"/>
    </source>
</evidence>
<dbReference type="EMBL" id="PYAW01000007">
    <property type="protein sequence ID" value="PSL43776.1"/>
    <property type="molecule type" value="Genomic_DNA"/>
</dbReference>
<comment type="subcellular location">
    <subcellularLocation>
        <location evidence="1">Cell membrane</location>
        <topology evidence="1">Multi-pass membrane protein</topology>
    </subcellularLocation>
</comment>
<sequence length="157" mass="17957">MNKLQQIEHWGNVHHPKWLDIVRMLLGVIIMGMGILFVQHRNDLEAMINVNPALTVFTFFIAHYIVFVHTVGGLFIAMGLYTRLCSFLNIPVLLGAVFFVHSPTGLFGAYPMMGLSIVVLFLLIVFLIEGSGRISVDEYMRRHPEKHDFMHPDKEHV</sequence>
<keyword evidence="3" id="KW-1003">Cell membrane</keyword>
<evidence type="ECO:0000256" key="1">
    <source>
        <dbReference type="ARBA" id="ARBA00004651"/>
    </source>
</evidence>
<evidence type="ECO:0000256" key="2">
    <source>
        <dbReference type="ARBA" id="ARBA00006679"/>
    </source>
</evidence>
<organism evidence="8 9">
    <name type="scientific">Chitinophaga niastensis</name>
    <dbReference type="NCBI Taxonomy" id="536980"/>
    <lineage>
        <taxon>Bacteria</taxon>
        <taxon>Pseudomonadati</taxon>
        <taxon>Bacteroidota</taxon>
        <taxon>Chitinophagia</taxon>
        <taxon>Chitinophagales</taxon>
        <taxon>Chitinophagaceae</taxon>
        <taxon>Chitinophaga</taxon>
    </lineage>
</organism>
<dbReference type="Proteomes" id="UP000240971">
    <property type="component" value="Unassembled WGS sequence"/>
</dbReference>
<protein>
    <submittedName>
        <fullName evidence="8">Putative membrane protein YphA (DoxX/SURF4 family)</fullName>
    </submittedName>
</protein>
<dbReference type="OrthoDB" id="680764at2"/>
<dbReference type="GO" id="GO:0005886">
    <property type="term" value="C:plasma membrane"/>
    <property type="evidence" value="ECO:0007669"/>
    <property type="project" value="UniProtKB-SubCell"/>
</dbReference>
<evidence type="ECO:0000256" key="5">
    <source>
        <dbReference type="ARBA" id="ARBA00022989"/>
    </source>
</evidence>